<dbReference type="GO" id="GO:0005886">
    <property type="term" value="C:plasma membrane"/>
    <property type="evidence" value="ECO:0007669"/>
    <property type="project" value="TreeGrafter"/>
</dbReference>
<evidence type="ECO:0000256" key="4">
    <source>
        <dbReference type="ARBA" id="ARBA00022692"/>
    </source>
</evidence>
<dbReference type="PANTHER" id="PTHR48090:SF3">
    <property type="entry name" value="UNDECAPRENYL-PHOSPHATE 4-DEOXY-4-FORMAMIDO-L-ARABINOSE TRANSFERASE"/>
    <property type="match status" value="1"/>
</dbReference>
<evidence type="ECO:0000256" key="1">
    <source>
        <dbReference type="ARBA" id="ARBA00022475"/>
    </source>
</evidence>
<dbReference type="STRING" id="1235802.C823_02745"/>
<dbReference type="InterPro" id="IPR029044">
    <property type="entry name" value="Nucleotide-diphossugar_trans"/>
</dbReference>
<dbReference type="eggNOG" id="COG0463">
    <property type="taxonomic scope" value="Bacteria"/>
</dbReference>
<keyword evidence="7" id="KW-0472">Membrane</keyword>
<sequence length="103" mass="11874">MGKLYVIIPCYNEEEVLERGVLRVLKEKLESLILENKISNSSKILFVDDGSKDRTLEILQKVSQIDTIFSYISLSRNFGHQSALLAESFFVEDRGRGRRDNIH</sequence>
<dbReference type="GO" id="GO:0016757">
    <property type="term" value="F:glycosyltransferase activity"/>
    <property type="evidence" value="ECO:0007669"/>
    <property type="project" value="UniProtKB-KW"/>
</dbReference>
<gene>
    <name evidence="9" type="ORF">C823_02745</name>
</gene>
<dbReference type="GO" id="GO:0009103">
    <property type="term" value="P:lipopolysaccharide biosynthetic process"/>
    <property type="evidence" value="ECO:0007669"/>
    <property type="project" value="UniProtKB-KW"/>
</dbReference>
<keyword evidence="4" id="KW-0812">Transmembrane</keyword>
<keyword evidence="6" id="KW-1133">Transmembrane helix</keyword>
<dbReference type="Pfam" id="PF00535">
    <property type="entry name" value="Glycos_transf_2"/>
    <property type="match status" value="1"/>
</dbReference>
<name>N2AMM9_9FIRM</name>
<dbReference type="HOGENOM" id="CLU_2259570_0_0_9"/>
<evidence type="ECO:0000256" key="2">
    <source>
        <dbReference type="ARBA" id="ARBA00022676"/>
    </source>
</evidence>
<comment type="caution">
    <text evidence="9">The sequence shown here is derived from an EMBL/GenBank/DDBJ whole genome shotgun (WGS) entry which is preliminary data.</text>
</comment>
<proteinExistence type="predicted"/>
<evidence type="ECO:0000313" key="9">
    <source>
        <dbReference type="EMBL" id="EMZ25729.1"/>
    </source>
</evidence>
<protein>
    <recommendedName>
        <fullName evidence="8">Glycosyltransferase 2-like domain-containing protein</fullName>
    </recommendedName>
</protein>
<dbReference type="Proteomes" id="UP000012589">
    <property type="component" value="Unassembled WGS sequence"/>
</dbReference>
<reference evidence="9 10" key="1">
    <citation type="journal article" date="2014" name="Genome Announc.">
        <title>Draft genome sequences of the altered schaedler flora, a defined bacterial community from gnotobiotic mice.</title>
        <authorList>
            <person name="Wannemuehler M.J."/>
            <person name="Overstreet A.M."/>
            <person name="Ward D.V."/>
            <person name="Phillips G.J."/>
        </authorList>
    </citation>
    <scope>NUCLEOTIDE SEQUENCE [LARGE SCALE GENOMIC DNA]</scope>
    <source>
        <strain evidence="9 10">ASF492</strain>
    </source>
</reference>
<keyword evidence="5" id="KW-0448">Lipopolysaccharide biosynthesis</keyword>
<dbReference type="Gene3D" id="3.90.550.10">
    <property type="entry name" value="Spore Coat Polysaccharide Biosynthesis Protein SpsA, Chain A"/>
    <property type="match status" value="1"/>
</dbReference>
<dbReference type="InterPro" id="IPR050256">
    <property type="entry name" value="Glycosyltransferase_2"/>
</dbReference>
<keyword evidence="10" id="KW-1185">Reference proteome</keyword>
<keyword evidence="3" id="KW-0808">Transferase</keyword>
<dbReference type="EMBL" id="AQFT01000087">
    <property type="protein sequence ID" value="EMZ25729.1"/>
    <property type="molecule type" value="Genomic_DNA"/>
</dbReference>
<organism evidence="9 10">
    <name type="scientific">Eubacterium plexicaudatum ASF492</name>
    <dbReference type="NCBI Taxonomy" id="1235802"/>
    <lineage>
        <taxon>Bacteria</taxon>
        <taxon>Bacillati</taxon>
        <taxon>Bacillota</taxon>
        <taxon>Clostridia</taxon>
        <taxon>Eubacteriales</taxon>
        <taxon>Eubacteriaceae</taxon>
        <taxon>Eubacterium</taxon>
    </lineage>
</organism>
<evidence type="ECO:0000259" key="8">
    <source>
        <dbReference type="Pfam" id="PF00535"/>
    </source>
</evidence>
<evidence type="ECO:0000256" key="6">
    <source>
        <dbReference type="ARBA" id="ARBA00022989"/>
    </source>
</evidence>
<dbReference type="SUPFAM" id="SSF53448">
    <property type="entry name" value="Nucleotide-diphospho-sugar transferases"/>
    <property type="match status" value="1"/>
</dbReference>
<keyword evidence="2" id="KW-0328">Glycosyltransferase</keyword>
<feature type="domain" description="Glycosyltransferase 2-like" evidence="8">
    <location>
        <begin position="6"/>
        <end position="85"/>
    </location>
</feature>
<dbReference type="AlphaFoldDB" id="N2AMM9"/>
<dbReference type="PANTHER" id="PTHR48090">
    <property type="entry name" value="UNDECAPRENYL-PHOSPHATE 4-DEOXY-4-FORMAMIDO-L-ARABINOSE TRANSFERASE-RELATED"/>
    <property type="match status" value="1"/>
</dbReference>
<evidence type="ECO:0000313" key="10">
    <source>
        <dbReference type="Proteomes" id="UP000012589"/>
    </source>
</evidence>
<evidence type="ECO:0000256" key="7">
    <source>
        <dbReference type="ARBA" id="ARBA00023136"/>
    </source>
</evidence>
<accession>N2AMM9</accession>
<dbReference type="InterPro" id="IPR001173">
    <property type="entry name" value="Glyco_trans_2-like"/>
</dbReference>
<evidence type="ECO:0000256" key="3">
    <source>
        <dbReference type="ARBA" id="ARBA00022679"/>
    </source>
</evidence>
<evidence type="ECO:0000256" key="5">
    <source>
        <dbReference type="ARBA" id="ARBA00022985"/>
    </source>
</evidence>
<dbReference type="PATRIC" id="fig|1235802.3.peg.2898"/>
<keyword evidence="1" id="KW-1003">Cell membrane</keyword>